<dbReference type="Proteomes" id="UP000812440">
    <property type="component" value="Unassembled WGS sequence"/>
</dbReference>
<evidence type="ECO:0000259" key="1">
    <source>
        <dbReference type="PROSITE" id="PS50208"/>
    </source>
</evidence>
<dbReference type="SUPFAM" id="SSF47986">
    <property type="entry name" value="DEATH domain"/>
    <property type="match status" value="1"/>
</dbReference>
<dbReference type="PROSITE" id="PS50209">
    <property type="entry name" value="CARD"/>
    <property type="match status" value="1"/>
</dbReference>
<accession>A0A8T2IH27</accession>
<proteinExistence type="predicted"/>
<gene>
    <name evidence="3" type="ORF">GDO86_018561</name>
</gene>
<dbReference type="InterPro" id="IPR001309">
    <property type="entry name" value="Pept_C14_p20"/>
</dbReference>
<dbReference type="GO" id="GO:0004197">
    <property type="term" value="F:cysteine-type endopeptidase activity"/>
    <property type="evidence" value="ECO:0007669"/>
    <property type="project" value="InterPro"/>
</dbReference>
<protein>
    <recommendedName>
        <fullName evidence="5">CARD domain-containing protein</fullName>
    </recommendedName>
</protein>
<dbReference type="Gene3D" id="1.10.533.10">
    <property type="entry name" value="Death Domain, Fas"/>
    <property type="match status" value="1"/>
</dbReference>
<dbReference type="GO" id="GO:0006508">
    <property type="term" value="P:proteolysis"/>
    <property type="evidence" value="ECO:0007669"/>
    <property type="project" value="InterPro"/>
</dbReference>
<dbReference type="PANTHER" id="PTHR47901:SF7">
    <property type="entry name" value="CASPASE 2"/>
    <property type="match status" value="1"/>
</dbReference>
<reference evidence="3" key="1">
    <citation type="thesis" date="2020" institute="ProQuest LLC" country="789 East Eisenhower Parkway, Ann Arbor, MI, USA">
        <title>Comparative Genomics and Chromosome Evolution.</title>
        <authorList>
            <person name="Mudd A.B."/>
        </authorList>
    </citation>
    <scope>NUCLEOTIDE SEQUENCE</scope>
    <source>
        <strain evidence="3">Female2</strain>
        <tissue evidence="3">Blood</tissue>
    </source>
</reference>
<evidence type="ECO:0000259" key="2">
    <source>
        <dbReference type="PROSITE" id="PS50209"/>
    </source>
</evidence>
<dbReference type="InterPro" id="IPR002398">
    <property type="entry name" value="Pept_C14"/>
</dbReference>
<dbReference type="InterPro" id="IPR001315">
    <property type="entry name" value="CARD"/>
</dbReference>
<evidence type="ECO:0000313" key="3">
    <source>
        <dbReference type="EMBL" id="KAG8430058.1"/>
    </source>
</evidence>
<dbReference type="Pfam" id="PF00619">
    <property type="entry name" value="CARD"/>
    <property type="match status" value="1"/>
</dbReference>
<feature type="domain" description="CARD" evidence="2">
    <location>
        <begin position="5"/>
        <end position="94"/>
    </location>
</feature>
<dbReference type="InterPro" id="IPR029030">
    <property type="entry name" value="Caspase-like_dom_sf"/>
</dbReference>
<dbReference type="PANTHER" id="PTHR47901">
    <property type="entry name" value="CASPASE RECRUITMENT DOMAIN-CONTAINING PROTEIN 18"/>
    <property type="match status" value="1"/>
</dbReference>
<sequence length="168" mass="19010">MLGGMEKHHKNALMKLRIHLLQEMVIEELVEHLVSSEVLTPAMHDDIMTRRTALTKNVTLLNLLPRRGPRAYEEFCKALCATGQRHLAQELEKKVKHQGNSITHQAYTMFSRPRGVALLMSNIRFDTPDLDYRSGGDVDSVLLQKLFSSLSFQVEVRSNLSAQVNVTG</sequence>
<keyword evidence="4" id="KW-1185">Reference proteome</keyword>
<dbReference type="InterPro" id="IPR011029">
    <property type="entry name" value="DEATH-like_dom_sf"/>
</dbReference>
<dbReference type="GO" id="GO:0042981">
    <property type="term" value="P:regulation of apoptotic process"/>
    <property type="evidence" value="ECO:0007669"/>
    <property type="project" value="InterPro"/>
</dbReference>
<name>A0A8T2IH27_9PIPI</name>
<dbReference type="SMART" id="SM00114">
    <property type="entry name" value="CARD"/>
    <property type="match status" value="1"/>
</dbReference>
<dbReference type="PRINTS" id="PR00376">
    <property type="entry name" value="IL1BCENZYME"/>
</dbReference>
<organism evidence="3 4">
    <name type="scientific">Hymenochirus boettgeri</name>
    <name type="common">Congo dwarf clawed frog</name>
    <dbReference type="NCBI Taxonomy" id="247094"/>
    <lineage>
        <taxon>Eukaryota</taxon>
        <taxon>Metazoa</taxon>
        <taxon>Chordata</taxon>
        <taxon>Craniata</taxon>
        <taxon>Vertebrata</taxon>
        <taxon>Euteleostomi</taxon>
        <taxon>Amphibia</taxon>
        <taxon>Batrachia</taxon>
        <taxon>Anura</taxon>
        <taxon>Pipoidea</taxon>
        <taxon>Pipidae</taxon>
        <taxon>Pipinae</taxon>
        <taxon>Hymenochirus</taxon>
    </lineage>
</organism>
<dbReference type="PROSITE" id="PS50208">
    <property type="entry name" value="CASPASE_P20"/>
    <property type="match status" value="1"/>
</dbReference>
<dbReference type="SUPFAM" id="SSF52129">
    <property type="entry name" value="Caspase-like"/>
    <property type="match status" value="1"/>
</dbReference>
<feature type="domain" description="Caspase family p20" evidence="1">
    <location>
        <begin position="113"/>
        <end position="163"/>
    </location>
</feature>
<dbReference type="EMBL" id="JAACNH010001656">
    <property type="protein sequence ID" value="KAG8430058.1"/>
    <property type="molecule type" value="Genomic_DNA"/>
</dbReference>
<comment type="caution">
    <text evidence="3">The sequence shown here is derived from an EMBL/GenBank/DDBJ whole genome shotgun (WGS) entry which is preliminary data.</text>
</comment>
<dbReference type="InterPro" id="IPR015917">
    <property type="entry name" value="Pept_C14A"/>
</dbReference>
<evidence type="ECO:0008006" key="5">
    <source>
        <dbReference type="Google" id="ProtNLM"/>
    </source>
</evidence>
<dbReference type="AlphaFoldDB" id="A0A8T2IH27"/>
<evidence type="ECO:0000313" key="4">
    <source>
        <dbReference type="Proteomes" id="UP000812440"/>
    </source>
</evidence>
<dbReference type="FunFam" id="1.10.533.10:FF:000024">
    <property type="entry name" value="caspase-2 isoform X1"/>
    <property type="match status" value="1"/>
</dbReference>
<dbReference type="OrthoDB" id="10004338at2759"/>
<dbReference type="Gene3D" id="3.40.50.1460">
    <property type="match status" value="1"/>
</dbReference>